<name>A0A9P9AK24_9HYPO</name>
<dbReference type="EMBL" id="JAGPYM010000062">
    <property type="protein sequence ID" value="KAH6870928.1"/>
    <property type="molecule type" value="Genomic_DNA"/>
</dbReference>
<dbReference type="PANTHER" id="PTHR11165">
    <property type="entry name" value="SKP1"/>
    <property type="match status" value="1"/>
</dbReference>
<dbReference type="SUPFAM" id="SSF54695">
    <property type="entry name" value="POZ domain"/>
    <property type="match status" value="1"/>
</dbReference>
<dbReference type="InterPro" id="IPR011333">
    <property type="entry name" value="SKP1/BTB/POZ_sf"/>
</dbReference>
<dbReference type="Proteomes" id="UP000777438">
    <property type="component" value="Unassembled WGS sequence"/>
</dbReference>
<feature type="non-terminal residue" evidence="5">
    <location>
        <position position="130"/>
    </location>
</feature>
<dbReference type="SMART" id="SM00512">
    <property type="entry name" value="Skp1"/>
    <property type="match status" value="1"/>
</dbReference>
<keyword evidence="2" id="KW-0833">Ubl conjugation pathway</keyword>
<comment type="caution">
    <text evidence="5">The sequence shown here is derived from an EMBL/GenBank/DDBJ whole genome shotgun (WGS) entry which is preliminary data.</text>
</comment>
<organism evidence="5 6">
    <name type="scientific">Thelonectria olida</name>
    <dbReference type="NCBI Taxonomy" id="1576542"/>
    <lineage>
        <taxon>Eukaryota</taxon>
        <taxon>Fungi</taxon>
        <taxon>Dikarya</taxon>
        <taxon>Ascomycota</taxon>
        <taxon>Pezizomycotina</taxon>
        <taxon>Sordariomycetes</taxon>
        <taxon>Hypocreomycetidae</taxon>
        <taxon>Hypocreales</taxon>
        <taxon>Nectriaceae</taxon>
        <taxon>Thelonectria</taxon>
    </lineage>
</organism>
<comment type="similarity">
    <text evidence="1">Belongs to the SKP1 family.</text>
</comment>
<proteinExistence type="inferred from homology"/>
<feature type="domain" description="SKP1 component POZ" evidence="4">
    <location>
        <begin position="11"/>
        <end position="69"/>
    </location>
</feature>
<dbReference type="Pfam" id="PF03931">
    <property type="entry name" value="Skp1_POZ"/>
    <property type="match status" value="1"/>
</dbReference>
<protein>
    <recommendedName>
        <fullName evidence="4">SKP1 component POZ domain-containing protein</fullName>
    </recommendedName>
</protein>
<dbReference type="InterPro" id="IPR016073">
    <property type="entry name" value="Skp1_comp_POZ"/>
</dbReference>
<evidence type="ECO:0000256" key="2">
    <source>
        <dbReference type="ARBA" id="ARBA00022786"/>
    </source>
</evidence>
<evidence type="ECO:0000259" key="4">
    <source>
        <dbReference type="Pfam" id="PF03931"/>
    </source>
</evidence>
<dbReference type="GO" id="GO:0006511">
    <property type="term" value="P:ubiquitin-dependent protein catabolic process"/>
    <property type="evidence" value="ECO:0007669"/>
    <property type="project" value="InterPro"/>
</dbReference>
<comment type="function">
    <text evidence="3">Essential component of the SCF (SKP1-CUL1-F-box protein) E3 ubiquitin ligase complexes, which mediate the ubiquitination and subsequent proteasomal degradation of target proteins. Controls sulfur metabolite repression, probably by mediating the inactivation or degradation of the metR transcription factor.</text>
</comment>
<dbReference type="InterPro" id="IPR001232">
    <property type="entry name" value="SKP1-like"/>
</dbReference>
<evidence type="ECO:0000313" key="6">
    <source>
        <dbReference type="Proteomes" id="UP000777438"/>
    </source>
</evidence>
<evidence type="ECO:0000256" key="1">
    <source>
        <dbReference type="ARBA" id="ARBA00009993"/>
    </source>
</evidence>
<dbReference type="Gene3D" id="3.30.710.10">
    <property type="entry name" value="Potassium Channel Kv1.1, Chain A"/>
    <property type="match status" value="1"/>
</dbReference>
<gene>
    <name evidence="5" type="ORF">B0T10DRAFT_417897</name>
</gene>
<dbReference type="SUPFAM" id="SSF81382">
    <property type="entry name" value="Skp1 dimerisation domain-like"/>
    <property type="match status" value="1"/>
</dbReference>
<accession>A0A9P9AK24</accession>
<dbReference type="InterPro" id="IPR016897">
    <property type="entry name" value="SKP1"/>
</dbReference>
<evidence type="ECO:0000313" key="5">
    <source>
        <dbReference type="EMBL" id="KAH6870928.1"/>
    </source>
</evidence>
<reference evidence="5 6" key="1">
    <citation type="journal article" date="2021" name="Nat. Commun.">
        <title>Genetic determinants of endophytism in the Arabidopsis root mycobiome.</title>
        <authorList>
            <person name="Mesny F."/>
            <person name="Miyauchi S."/>
            <person name="Thiergart T."/>
            <person name="Pickel B."/>
            <person name="Atanasova L."/>
            <person name="Karlsson M."/>
            <person name="Huettel B."/>
            <person name="Barry K.W."/>
            <person name="Haridas S."/>
            <person name="Chen C."/>
            <person name="Bauer D."/>
            <person name="Andreopoulos W."/>
            <person name="Pangilinan J."/>
            <person name="LaButti K."/>
            <person name="Riley R."/>
            <person name="Lipzen A."/>
            <person name="Clum A."/>
            <person name="Drula E."/>
            <person name="Henrissat B."/>
            <person name="Kohler A."/>
            <person name="Grigoriev I.V."/>
            <person name="Martin F.M."/>
            <person name="Hacquard S."/>
        </authorList>
    </citation>
    <scope>NUCLEOTIDE SEQUENCE [LARGE SCALE GENOMIC DNA]</scope>
    <source>
        <strain evidence="5 6">MPI-CAGE-CH-0241</strain>
    </source>
</reference>
<dbReference type="InterPro" id="IPR036296">
    <property type="entry name" value="SKP1-like_dim_sf"/>
</dbReference>
<dbReference type="OrthoDB" id="2342932at2759"/>
<sequence length="130" mass="14524">MSTLSTENSGITLRSNDGTLIPVGADVIQSSERIQGVMNDHDETPNKILESGSSTKTLNRIITWCEFHHRNDSLQWTSTLDPRAEGKLFNRKFISGVHENEILEITIAADFLGIPSLLEFCLLEVAQKIR</sequence>
<evidence type="ECO:0000256" key="3">
    <source>
        <dbReference type="ARBA" id="ARBA00045385"/>
    </source>
</evidence>
<dbReference type="AlphaFoldDB" id="A0A9P9AK24"/>
<keyword evidence="6" id="KW-1185">Reference proteome</keyword>